<dbReference type="Proteomes" id="UP000184389">
    <property type="component" value="Unassembled WGS sequence"/>
</dbReference>
<protein>
    <submittedName>
        <fullName evidence="1">Uncharacterized protein</fullName>
    </submittedName>
</protein>
<gene>
    <name evidence="1" type="ORF">SAMN02745180_00254</name>
</gene>
<dbReference type="EMBL" id="FQXR01000002">
    <property type="protein sequence ID" value="SHH41052.1"/>
    <property type="molecule type" value="Genomic_DNA"/>
</dbReference>
<keyword evidence="2" id="KW-1185">Reference proteome</keyword>
<proteinExistence type="predicted"/>
<dbReference type="OrthoDB" id="1664716at2"/>
<dbReference type="RefSeq" id="WP_159429082.1">
    <property type="nucleotide sequence ID" value="NZ_FQXR01000002.1"/>
</dbReference>
<reference evidence="1 2" key="1">
    <citation type="submission" date="2016-11" db="EMBL/GenBank/DDBJ databases">
        <authorList>
            <person name="Jaros S."/>
            <person name="Januszkiewicz K."/>
            <person name="Wedrychowicz H."/>
        </authorList>
    </citation>
    <scope>NUCLEOTIDE SEQUENCE [LARGE SCALE GENOMIC DNA]</scope>
    <source>
        <strain evidence="1 2">DSM 13106</strain>
    </source>
</reference>
<evidence type="ECO:0000313" key="2">
    <source>
        <dbReference type="Proteomes" id="UP000184389"/>
    </source>
</evidence>
<accession>A0A1M5SRA3</accession>
<dbReference type="AlphaFoldDB" id="A0A1M5SRA3"/>
<organism evidence="1 2">
    <name type="scientific">Sporanaerobacter acetigenes DSM 13106</name>
    <dbReference type="NCBI Taxonomy" id="1123281"/>
    <lineage>
        <taxon>Bacteria</taxon>
        <taxon>Bacillati</taxon>
        <taxon>Bacillota</taxon>
        <taxon>Tissierellia</taxon>
        <taxon>Tissierellales</taxon>
        <taxon>Sporanaerobacteraceae</taxon>
        <taxon>Sporanaerobacter</taxon>
    </lineage>
</organism>
<evidence type="ECO:0000313" key="1">
    <source>
        <dbReference type="EMBL" id="SHH41052.1"/>
    </source>
</evidence>
<name>A0A1M5SRA3_9FIRM</name>
<sequence>MQEYLKLEESLKTGHVIWIPEGSAEEVIISKLFDNNKLIFKNEYCLFDLLE</sequence>
<dbReference type="STRING" id="1123281.SAMN02745180_00254"/>